<keyword evidence="1" id="KW-0472">Membrane</keyword>
<accession>C0CPD4</accession>
<evidence type="ECO:0000313" key="2">
    <source>
        <dbReference type="EMBL" id="EEG48372.1"/>
    </source>
</evidence>
<proteinExistence type="predicted"/>
<reference evidence="2 3" key="2">
    <citation type="submission" date="2009-02" db="EMBL/GenBank/DDBJ databases">
        <title>Draft genome sequence of Blautia hydrogenotrophica DSM 10507 (Ruminococcus hydrogenotrophicus DSM 10507).</title>
        <authorList>
            <person name="Sudarsanam P."/>
            <person name="Ley R."/>
            <person name="Guruge J."/>
            <person name="Turnbaugh P.J."/>
            <person name="Mahowald M."/>
            <person name="Liep D."/>
            <person name="Gordon J."/>
        </authorList>
    </citation>
    <scope>NUCLEOTIDE SEQUENCE [LARGE SCALE GENOMIC DNA]</scope>
    <source>
        <strain evidence="3">DSM 10507 / JCM 14656 / S5a33</strain>
    </source>
</reference>
<dbReference type="eggNOG" id="COG4709">
    <property type="taxonomic scope" value="Bacteria"/>
</dbReference>
<dbReference type="EMBL" id="ACBZ01000151">
    <property type="protein sequence ID" value="EEG48372.1"/>
    <property type="molecule type" value="Genomic_DNA"/>
</dbReference>
<protein>
    <recommendedName>
        <fullName evidence="4">DUF1700 domain-containing protein</fullName>
    </recommendedName>
</protein>
<organism evidence="2 3">
    <name type="scientific">Blautia hydrogenotrophica (strain DSM 10507 / JCM 14656 / S5a33)</name>
    <name type="common">Ruminococcus hydrogenotrophicus</name>
    <dbReference type="NCBI Taxonomy" id="476272"/>
    <lineage>
        <taxon>Bacteria</taxon>
        <taxon>Bacillati</taxon>
        <taxon>Bacillota</taxon>
        <taxon>Clostridia</taxon>
        <taxon>Lachnospirales</taxon>
        <taxon>Lachnospiraceae</taxon>
        <taxon>Blautia</taxon>
    </lineage>
</organism>
<dbReference type="Proteomes" id="UP000003100">
    <property type="component" value="Unassembled WGS sequence"/>
</dbReference>
<dbReference type="HOGENOM" id="CLU_080365_0_0_9"/>
<dbReference type="RefSeq" id="WP_005950333.1">
    <property type="nucleotide sequence ID" value="NZ_CP136423.1"/>
</dbReference>
<keyword evidence="1" id="KW-0812">Transmembrane</keyword>
<evidence type="ECO:0000256" key="1">
    <source>
        <dbReference type="SAM" id="Phobius"/>
    </source>
</evidence>
<dbReference type="Pfam" id="PF22564">
    <property type="entry name" value="HAAS"/>
    <property type="match status" value="1"/>
</dbReference>
<reference evidence="2 3" key="1">
    <citation type="submission" date="2009-01" db="EMBL/GenBank/DDBJ databases">
        <authorList>
            <person name="Fulton L."/>
            <person name="Clifton S."/>
            <person name="Fulton B."/>
            <person name="Xu J."/>
            <person name="Minx P."/>
            <person name="Pepin K.H."/>
            <person name="Johnson M."/>
            <person name="Bhonagiri V."/>
            <person name="Nash W.E."/>
            <person name="Mardis E.R."/>
            <person name="Wilson R.K."/>
        </authorList>
    </citation>
    <scope>NUCLEOTIDE SEQUENCE [LARGE SCALE GENOMIC DNA]</scope>
    <source>
        <strain evidence="3">DSM 10507 / JCM 14656 / S5a33</strain>
    </source>
</reference>
<feature type="transmembrane region" description="Helical" evidence="1">
    <location>
        <begin position="145"/>
        <end position="172"/>
    </location>
</feature>
<comment type="caution">
    <text evidence="2">The sequence shown here is derived from an EMBL/GenBank/DDBJ whole genome shotgun (WGS) entry which is preliminary data.</text>
</comment>
<sequence>MSRKEFMEQLARLLGGISESERQEALDYYNSYFDDAGPENEAAVIQELGSPGKVAAIIKADLADDGGDFGEYTEKGYEDSRVRTEGQMPQTFEKRDCRRDGYRVRGKRNHSNLILIVILVILASPILLGIGGGILGVILGAAGGIFGLVAGLLAGTLGCFLGGVGAVIAGIVKCFTAPVLGLAVIGGGLIMMMIGMLLGLAFVWIAGSFVPWLIRKMISFCQRKMRDRSKGAQKI</sequence>
<name>C0CPD4_BLAHS</name>
<dbReference type="PATRIC" id="fig|476272.21.peg.865"/>
<feature type="transmembrane region" description="Helical" evidence="1">
    <location>
        <begin position="113"/>
        <end position="139"/>
    </location>
</feature>
<feature type="transmembrane region" description="Helical" evidence="1">
    <location>
        <begin position="179"/>
        <end position="207"/>
    </location>
</feature>
<dbReference type="AlphaFoldDB" id="C0CPD4"/>
<dbReference type="GeneID" id="86822694"/>
<gene>
    <name evidence="2" type="ORF">RUMHYD_02735</name>
</gene>
<keyword evidence="3" id="KW-1185">Reference proteome</keyword>
<keyword evidence="1" id="KW-1133">Transmembrane helix</keyword>
<evidence type="ECO:0000313" key="3">
    <source>
        <dbReference type="Proteomes" id="UP000003100"/>
    </source>
</evidence>
<evidence type="ECO:0008006" key="4">
    <source>
        <dbReference type="Google" id="ProtNLM"/>
    </source>
</evidence>